<feature type="compositionally biased region" description="Basic and acidic residues" evidence="1">
    <location>
        <begin position="751"/>
        <end position="774"/>
    </location>
</feature>
<name>A0A943DBW8_9FIRM</name>
<dbReference type="Pfam" id="PF18830">
    <property type="entry name" value="LPD16"/>
    <property type="match status" value="1"/>
</dbReference>
<feature type="region of interest" description="Disordered" evidence="1">
    <location>
        <begin position="751"/>
        <end position="795"/>
    </location>
</feature>
<dbReference type="EMBL" id="JAGZGG010000025">
    <property type="protein sequence ID" value="MBS5332903.1"/>
    <property type="molecule type" value="Genomic_DNA"/>
</dbReference>
<proteinExistence type="predicted"/>
<feature type="domain" description="Defence against restriction A C-terminal" evidence="3">
    <location>
        <begin position="303"/>
        <end position="366"/>
    </location>
</feature>
<evidence type="ECO:0000313" key="5">
    <source>
        <dbReference type="EMBL" id="MBS5332903.1"/>
    </source>
</evidence>
<dbReference type="InterPro" id="IPR040568">
    <property type="entry name" value="LPD16"/>
</dbReference>
<reference evidence="5" key="1">
    <citation type="submission" date="2021-02" db="EMBL/GenBank/DDBJ databases">
        <title>Infant gut strain persistence is associated with maternal origin, phylogeny, and functional potential including surface adhesion and iron acquisition.</title>
        <authorList>
            <person name="Lou Y.C."/>
        </authorList>
    </citation>
    <scope>NUCLEOTIDE SEQUENCE</scope>
    <source>
        <strain evidence="5">L3_101_000M1_dasL3_101_000M1_concoct_87</strain>
    </source>
</reference>
<dbReference type="InterPro" id="IPR041501">
    <property type="entry name" value="DarA_C"/>
</dbReference>
<gene>
    <name evidence="5" type="ORF">KHY36_10290</name>
</gene>
<evidence type="ECO:0000256" key="1">
    <source>
        <dbReference type="SAM" id="MobiDB-lite"/>
    </source>
</evidence>
<evidence type="ECO:0000259" key="4">
    <source>
        <dbReference type="Pfam" id="PF18830"/>
    </source>
</evidence>
<feature type="domain" description="YodL-like" evidence="2">
    <location>
        <begin position="193"/>
        <end position="295"/>
    </location>
</feature>
<protein>
    <submittedName>
        <fullName evidence="5">DUF4316 domain-containing protein</fullName>
    </submittedName>
</protein>
<evidence type="ECO:0000259" key="2">
    <source>
        <dbReference type="Pfam" id="PF14191"/>
    </source>
</evidence>
<dbReference type="AlphaFoldDB" id="A0A943DBW8"/>
<dbReference type="Pfam" id="PF18789">
    <property type="entry name" value="DarA_C"/>
    <property type="match status" value="1"/>
</dbReference>
<sequence length="795" mass="90629">MADGKNNQTLMGTPEELHQLAVALDEFAEDYDTYEYRDNIEDKEEHILSLERSLTEQDTDSIRGYLLDFANGDRGTEGFADAEMLLKQMDALIPQKSGTVLNLYGSMGFDYNMIRITNMEPEQVKAVLEEMIGTIPEEQIDNVEAYLEQAGAHIEQIGGSYNDFSPHFPVMLEYDFDANQVYVPAAEPELGTFTIYQLKSGEELHYHRFEPLERLERFGLFVDPDNYEKVYTADVPEDGSIMMKLENIYKTFNLHRPEDFKGHSLSVSDVVVLHQEGKDTAFYVDSIGFEEVPAFFKQEPDRFRYYITEDSVQRGTYPYVDETALKRFTSQLHKYEQGTISAYGYLEYSKPLTEEQIKDYALTPSPQNHLETVEKTEEQNYNQIDGILNNLPADEAAISIDGGSLYLAVQTCDSGYDYTFFNQEFEELDGGQLDNPEFSMAQAIYELLSDEGWEQAKLEATDYDTLMERSEAAERDKRICMQATAYAQEVLFDAGLEDDITITGAKVYVSPFVDSDKPDYDVLLEYEGDIREDDFFNLLHEQTCMIDGKTVDFNPITPAKSGNIKEYLAALEQQAEQETIPAKENEILRVVPVGRFERYIEPSEITQDQYIIKGGILLSPCASNPDFYESTNRALNGRYIDAQIYEVAQRSKKGNPTAFRKAQDAPVENPLEPVGKEIGIIKAGGIPCGLVFQHEMEGFELQDHTILLQKERDAHGNYYSGLSFDGMMVKMPQMYAAVTDEHGKVTAFRRMREKDFSRQKPQETEKKPSIREQLAKIQPVKSPVKPSAKHKETER</sequence>
<evidence type="ECO:0000259" key="3">
    <source>
        <dbReference type="Pfam" id="PF18789"/>
    </source>
</evidence>
<accession>A0A943DBW8</accession>
<dbReference type="Proteomes" id="UP000759273">
    <property type="component" value="Unassembled WGS sequence"/>
</dbReference>
<dbReference type="InterPro" id="IPR025923">
    <property type="entry name" value="YodL-like_dom"/>
</dbReference>
<comment type="caution">
    <text evidence="5">The sequence shown here is derived from an EMBL/GenBank/DDBJ whole genome shotgun (WGS) entry which is preliminary data.</text>
</comment>
<evidence type="ECO:0000313" key="6">
    <source>
        <dbReference type="Proteomes" id="UP000759273"/>
    </source>
</evidence>
<dbReference type="Pfam" id="PF14191">
    <property type="entry name" value="YodL"/>
    <property type="match status" value="1"/>
</dbReference>
<organism evidence="5 6">
    <name type="scientific">Subdoligranulum variabile</name>
    <dbReference type="NCBI Taxonomy" id="214851"/>
    <lineage>
        <taxon>Bacteria</taxon>
        <taxon>Bacillati</taxon>
        <taxon>Bacillota</taxon>
        <taxon>Clostridia</taxon>
        <taxon>Eubacteriales</taxon>
        <taxon>Oscillospiraceae</taxon>
        <taxon>Subdoligranulum</taxon>
    </lineage>
</organism>
<feature type="domain" description="Large polyvalent protein-associated" evidence="4">
    <location>
        <begin position="394"/>
        <end position="473"/>
    </location>
</feature>